<dbReference type="InterPro" id="IPR023214">
    <property type="entry name" value="HAD_sf"/>
</dbReference>
<dbReference type="PANTHER" id="PTHR43294:SF21">
    <property type="entry name" value="CATION TRANSPORTING ATPASE"/>
    <property type="match status" value="1"/>
</dbReference>
<evidence type="ECO:0000256" key="2">
    <source>
        <dbReference type="ARBA" id="ARBA00022475"/>
    </source>
</evidence>
<reference evidence="4" key="1">
    <citation type="submission" date="2016-05" db="EMBL/GenBank/DDBJ databases">
        <authorList>
            <person name="Baek K."/>
            <person name="Yang S.-J."/>
        </authorList>
    </citation>
    <scope>NUCLEOTIDE SEQUENCE [LARGE SCALE GENOMIC DNA]</scope>
    <source>
        <strain evidence="4">ST58-10</strain>
    </source>
</reference>
<evidence type="ECO:0000256" key="1">
    <source>
        <dbReference type="ARBA" id="ARBA00004651"/>
    </source>
</evidence>
<dbReference type="PRINTS" id="PR00120">
    <property type="entry name" value="HATPASE"/>
</dbReference>
<gene>
    <name evidence="3" type="ORF">A8C75_11185</name>
</gene>
<dbReference type="KEGG" id="mars:A8C75_11185"/>
<keyword evidence="2" id="KW-0472">Membrane</keyword>
<comment type="subcellular location">
    <subcellularLocation>
        <location evidence="1">Cell membrane</location>
        <topology evidence="1">Multi-pass membrane protein</topology>
    </subcellularLocation>
</comment>
<dbReference type="RefSeq" id="WP_067382091.1">
    <property type="nucleotide sequence ID" value="NZ_CP015839.1"/>
</dbReference>
<dbReference type="InterPro" id="IPR050510">
    <property type="entry name" value="Cation_transp_ATPase_P-type"/>
</dbReference>
<dbReference type="InterPro" id="IPR001757">
    <property type="entry name" value="P_typ_ATPase"/>
</dbReference>
<dbReference type="InterPro" id="IPR036412">
    <property type="entry name" value="HAD-like_sf"/>
</dbReference>
<dbReference type="Proteomes" id="UP000078070">
    <property type="component" value="Chromosome"/>
</dbReference>
<keyword evidence="2" id="KW-1003">Cell membrane</keyword>
<evidence type="ECO:0000313" key="3">
    <source>
        <dbReference type="EMBL" id="ANG62991.1"/>
    </source>
</evidence>
<dbReference type="GO" id="GO:0016887">
    <property type="term" value="F:ATP hydrolysis activity"/>
    <property type="evidence" value="ECO:0007669"/>
    <property type="project" value="InterPro"/>
</dbReference>
<organism evidence="3 4">
    <name type="scientific">Marinobacterium aestuarii</name>
    <dbReference type="NCBI Taxonomy" id="1821621"/>
    <lineage>
        <taxon>Bacteria</taxon>
        <taxon>Pseudomonadati</taxon>
        <taxon>Pseudomonadota</taxon>
        <taxon>Gammaproteobacteria</taxon>
        <taxon>Oceanospirillales</taxon>
        <taxon>Oceanospirillaceae</taxon>
        <taxon>Marinobacterium</taxon>
    </lineage>
</organism>
<dbReference type="Gene3D" id="1.20.1110.10">
    <property type="entry name" value="Calcium-transporting ATPase, transmembrane domain"/>
    <property type="match status" value="1"/>
</dbReference>
<reference evidence="3 4" key="2">
    <citation type="journal article" date="2018" name="Int. J. Syst. Evol. Microbiol.">
        <title>Marinobacterium aestuarii sp. nov., a benzene-degrading marine bacterium isolated from estuary sediment.</title>
        <authorList>
            <person name="Bae S.S."/>
            <person name="Jung J."/>
            <person name="Chung D."/>
            <person name="Baek K."/>
        </authorList>
    </citation>
    <scope>NUCLEOTIDE SEQUENCE [LARGE SCALE GENOMIC DNA]</scope>
    <source>
        <strain evidence="3 4">ST58-10</strain>
    </source>
</reference>
<sequence length="146" mass="15711">MVKALQALGEFVAMTGDCINDAPALKRAGIAMGLTGTDVTPEAADRVLLDDNFATIVSAVREGRRIFDNIRKLIQYSMTSNAGEVLTLFLAPFLGLPIPLTLAQLLNALAVRSEKASLWKIGLLSNLPMRVAVVLTFGPQLLVIYL</sequence>
<dbReference type="EMBL" id="CP015839">
    <property type="protein sequence ID" value="ANG62991.1"/>
    <property type="molecule type" value="Genomic_DNA"/>
</dbReference>
<dbReference type="OrthoDB" id="9814270at2"/>
<keyword evidence="4" id="KW-1185">Reference proteome</keyword>
<dbReference type="GO" id="GO:0005524">
    <property type="term" value="F:ATP binding"/>
    <property type="evidence" value="ECO:0007669"/>
    <property type="project" value="InterPro"/>
</dbReference>
<proteinExistence type="predicted"/>
<dbReference type="PANTHER" id="PTHR43294">
    <property type="entry name" value="SODIUM/POTASSIUM-TRANSPORTING ATPASE SUBUNIT ALPHA"/>
    <property type="match status" value="1"/>
</dbReference>
<name>A0A1A9EZA6_9GAMM</name>
<evidence type="ECO:0008006" key="5">
    <source>
        <dbReference type="Google" id="ProtNLM"/>
    </source>
</evidence>
<dbReference type="NCBIfam" id="TIGR01494">
    <property type="entry name" value="ATPase_P-type"/>
    <property type="match status" value="1"/>
</dbReference>
<dbReference type="Gene3D" id="3.40.50.1000">
    <property type="entry name" value="HAD superfamily/HAD-like"/>
    <property type="match status" value="1"/>
</dbReference>
<dbReference type="GO" id="GO:0005886">
    <property type="term" value="C:plasma membrane"/>
    <property type="evidence" value="ECO:0007669"/>
    <property type="project" value="UniProtKB-SubCell"/>
</dbReference>
<evidence type="ECO:0000313" key="4">
    <source>
        <dbReference type="Proteomes" id="UP000078070"/>
    </source>
</evidence>
<dbReference type="AlphaFoldDB" id="A0A1A9EZA6"/>
<accession>A0A1A9EZA6</accession>
<dbReference type="STRING" id="1821621.A8C75_11185"/>
<dbReference type="SUPFAM" id="SSF56784">
    <property type="entry name" value="HAD-like"/>
    <property type="match status" value="1"/>
</dbReference>
<protein>
    <recommendedName>
        <fullName evidence="5">Cation-transporting P-type ATPase C-terminal domain-containing protein</fullName>
    </recommendedName>
</protein>